<evidence type="ECO:0000313" key="3">
    <source>
        <dbReference type="Proteomes" id="UP000657075"/>
    </source>
</evidence>
<gene>
    <name evidence="2" type="ORF">GCM10007112_10330</name>
</gene>
<dbReference type="AlphaFoldDB" id="A0A830E0R5"/>
<proteinExistence type="predicted"/>
<dbReference type="EMBL" id="BMNM01000003">
    <property type="protein sequence ID" value="GGI75469.1"/>
    <property type="molecule type" value="Genomic_DNA"/>
</dbReference>
<keyword evidence="1" id="KW-1133">Transmembrane helix</keyword>
<dbReference type="OrthoDB" id="28271at2157"/>
<dbReference type="PANTHER" id="PTHR35902">
    <property type="entry name" value="S-LAYER DOMAIN-LIKE PROTEIN-RELATED"/>
    <property type="match status" value="1"/>
</dbReference>
<organism evidence="2 3">
    <name type="scientific">Vulcanisaeta souniana JCM 11219</name>
    <dbReference type="NCBI Taxonomy" id="1293586"/>
    <lineage>
        <taxon>Archaea</taxon>
        <taxon>Thermoproteota</taxon>
        <taxon>Thermoprotei</taxon>
        <taxon>Thermoproteales</taxon>
        <taxon>Thermoproteaceae</taxon>
        <taxon>Vulcanisaeta</taxon>
    </lineage>
</organism>
<sequence>MITNRYTLIMTALLAMLVLIPLAHAQQYSNTAPPFSIVSVSSVPSPTITGVSRITITLIYTGGYYLYNTEFSLTPCSGTVVSQNPVFIGWLNPGQEVTVTYLVNSTLPINCQSTLAISWGAEYETSARAQVTTYIEVAGSGSMNMNFPMVIYGSPIITAYTKTQYLVSNLVNPVGLVVSNNGSGPIYDLQVNVGVSGATLAAGSNTVVIGTLNPGSNYTVALYVLPTSSGPVTINVGYTGLDQGGNTVSGSISISMNVIAVSSSQVIVYPVNSSLSIGSGELIIGIRNVNPVPIYNVTLVLTSTQGLSLAGNTTYDIAEIPPGTIDYVYVPVAVPISSSSASITYSLTYQYTGGYPGSVQGTMTVSVLNEPSILVTGYQVAPTPLTIGDTGSVSLNFVNTGPVSAYNLNITAIPGPGIKLVSQSSTYMGTLNSQQLSAVAFSFTVMRVMNTTITFQIQYTDQFGQQHVQYYTVPITVIRNATLLTQSASQLGSQGTNYSGYYYYTHHRANYFTYIIIALAVVAVVVIIAVVLVLRRRHGGES</sequence>
<protein>
    <recommendedName>
        <fullName evidence="4">CARDB domain-containing protein</fullName>
    </recommendedName>
</protein>
<dbReference type="Proteomes" id="UP000657075">
    <property type="component" value="Unassembled WGS sequence"/>
</dbReference>
<keyword evidence="1" id="KW-0812">Transmembrane</keyword>
<name>A0A830E0R5_9CREN</name>
<evidence type="ECO:0000313" key="2">
    <source>
        <dbReference type="EMBL" id="GGI75469.1"/>
    </source>
</evidence>
<dbReference type="PANTHER" id="PTHR35902:SF6">
    <property type="entry name" value="CONSERVED WITHIN P. AEROPHILUM"/>
    <property type="match status" value="1"/>
</dbReference>
<reference evidence="2" key="1">
    <citation type="journal article" date="2014" name="Int. J. Syst. Evol. Microbiol.">
        <title>Complete genome sequence of Corynebacterium casei LMG S-19264T (=DSM 44701T), isolated from a smear-ripened cheese.</title>
        <authorList>
            <consortium name="US DOE Joint Genome Institute (JGI-PGF)"/>
            <person name="Walter F."/>
            <person name="Albersmeier A."/>
            <person name="Kalinowski J."/>
            <person name="Ruckert C."/>
        </authorList>
    </citation>
    <scope>NUCLEOTIDE SEQUENCE</scope>
    <source>
        <strain evidence="2">JCM 11219</strain>
    </source>
</reference>
<feature type="transmembrane region" description="Helical" evidence="1">
    <location>
        <begin position="511"/>
        <end position="534"/>
    </location>
</feature>
<evidence type="ECO:0000256" key="1">
    <source>
        <dbReference type="SAM" id="Phobius"/>
    </source>
</evidence>
<reference evidence="2" key="2">
    <citation type="submission" date="2020-09" db="EMBL/GenBank/DDBJ databases">
        <authorList>
            <person name="Sun Q."/>
            <person name="Ohkuma M."/>
        </authorList>
    </citation>
    <scope>NUCLEOTIDE SEQUENCE</scope>
    <source>
        <strain evidence="2">JCM 11219</strain>
    </source>
</reference>
<evidence type="ECO:0008006" key="4">
    <source>
        <dbReference type="Google" id="ProtNLM"/>
    </source>
</evidence>
<comment type="caution">
    <text evidence="2">The sequence shown here is derived from an EMBL/GenBank/DDBJ whole genome shotgun (WGS) entry which is preliminary data.</text>
</comment>
<keyword evidence="1" id="KW-0472">Membrane</keyword>
<accession>A0A830E0R5</accession>